<dbReference type="Proteomes" id="UP000886817">
    <property type="component" value="Unassembled WGS sequence"/>
</dbReference>
<dbReference type="AlphaFoldDB" id="A0A9D1WIK4"/>
<dbReference type="EMBL" id="DXEX01000087">
    <property type="protein sequence ID" value="HIX58817.1"/>
    <property type="molecule type" value="Genomic_DNA"/>
</dbReference>
<evidence type="ECO:0000313" key="1">
    <source>
        <dbReference type="EMBL" id="HIX58817.1"/>
    </source>
</evidence>
<evidence type="ECO:0000313" key="2">
    <source>
        <dbReference type="Proteomes" id="UP000886817"/>
    </source>
</evidence>
<gene>
    <name evidence="1" type="ORF">IAA45_03770</name>
</gene>
<proteinExistence type="predicted"/>
<accession>A0A9D1WIK4</accession>
<protein>
    <submittedName>
        <fullName evidence="1">Uncharacterized protein</fullName>
    </submittedName>
</protein>
<reference evidence="1" key="2">
    <citation type="submission" date="2021-04" db="EMBL/GenBank/DDBJ databases">
        <authorList>
            <person name="Gilroy R."/>
        </authorList>
    </citation>
    <scope>NUCLEOTIDE SEQUENCE</scope>
    <source>
        <strain evidence="1">ChiSjej1B19-8411</strain>
    </source>
</reference>
<comment type="caution">
    <text evidence="1">The sequence shown here is derived from an EMBL/GenBank/DDBJ whole genome shotgun (WGS) entry which is preliminary data.</text>
</comment>
<sequence length="177" mass="19728">MRKRKIFDNWLDCLRPRCDCKNCFPEKIPCCPCCGPQEPQPEPEEDVFASFVVFEVQFANEQSIFWGVGTEDPTGNITLEDNTRIVLEPGYYYIAYSVSAVLDNAGYMQITPFYNGAAHLEYGIYFKTGTASSSACGSGFMIISVPSRTNFTLNYNSSVGNRSGAASITFLKLNRES</sequence>
<name>A0A9D1WIK4_9FIRM</name>
<organism evidence="1 2">
    <name type="scientific">Candidatus Blautia gallistercoris</name>
    <dbReference type="NCBI Taxonomy" id="2838490"/>
    <lineage>
        <taxon>Bacteria</taxon>
        <taxon>Bacillati</taxon>
        <taxon>Bacillota</taxon>
        <taxon>Clostridia</taxon>
        <taxon>Lachnospirales</taxon>
        <taxon>Lachnospiraceae</taxon>
        <taxon>Blautia</taxon>
    </lineage>
</organism>
<reference evidence="1" key="1">
    <citation type="journal article" date="2021" name="PeerJ">
        <title>Extensive microbial diversity within the chicken gut microbiome revealed by metagenomics and culture.</title>
        <authorList>
            <person name="Gilroy R."/>
            <person name="Ravi A."/>
            <person name="Getino M."/>
            <person name="Pursley I."/>
            <person name="Horton D.L."/>
            <person name="Alikhan N.F."/>
            <person name="Baker D."/>
            <person name="Gharbi K."/>
            <person name="Hall N."/>
            <person name="Watson M."/>
            <person name="Adriaenssens E.M."/>
            <person name="Foster-Nyarko E."/>
            <person name="Jarju S."/>
            <person name="Secka A."/>
            <person name="Antonio M."/>
            <person name="Oren A."/>
            <person name="Chaudhuri R.R."/>
            <person name="La Ragione R."/>
            <person name="Hildebrand F."/>
            <person name="Pallen M.J."/>
        </authorList>
    </citation>
    <scope>NUCLEOTIDE SEQUENCE</scope>
    <source>
        <strain evidence="1">ChiSjej1B19-8411</strain>
    </source>
</reference>